<reference evidence="1 2" key="1">
    <citation type="submission" date="2017-02" db="EMBL/GenBank/DDBJ databases">
        <title>Chromobacterium haemolyticum H5244.</title>
        <authorList>
            <person name="Gulvik C.A."/>
        </authorList>
    </citation>
    <scope>NUCLEOTIDE SEQUENCE [LARGE SCALE GENOMIC DNA]</scope>
    <source>
        <strain evidence="1 2">H5244</strain>
    </source>
</reference>
<evidence type="ECO:0000313" key="1">
    <source>
        <dbReference type="EMBL" id="OQS32380.1"/>
    </source>
</evidence>
<accession>A0A1W0CCC6</accession>
<dbReference type="Proteomes" id="UP000192721">
    <property type="component" value="Unassembled WGS sequence"/>
</dbReference>
<protein>
    <submittedName>
        <fullName evidence="1">Uncharacterized protein</fullName>
    </submittedName>
</protein>
<proteinExistence type="predicted"/>
<sequence length="84" mass="9732">MSNEFNPNDPFALFRQFWQTATPPGMQPFLPPMSEEEIDLKLAELRVVESWLTMNMGMLSMQIKALEMQKSALHSMRPKDPPHN</sequence>
<dbReference type="NCBIfam" id="NF043076">
    <property type="entry name" value="PHA_gran_PhaM"/>
    <property type="match status" value="1"/>
</dbReference>
<evidence type="ECO:0000313" key="2">
    <source>
        <dbReference type="Proteomes" id="UP000192721"/>
    </source>
</evidence>
<organism evidence="1 2">
    <name type="scientific">Chromobacterium haemolyticum</name>
    <dbReference type="NCBI Taxonomy" id="394935"/>
    <lineage>
        <taxon>Bacteria</taxon>
        <taxon>Pseudomonadati</taxon>
        <taxon>Pseudomonadota</taxon>
        <taxon>Betaproteobacteria</taxon>
        <taxon>Neisseriales</taxon>
        <taxon>Chromobacteriaceae</taxon>
        <taxon>Chromobacterium</taxon>
    </lineage>
</organism>
<dbReference type="RefSeq" id="WP_081556967.1">
    <property type="nucleotide sequence ID" value="NZ_MUKV01000047.1"/>
</dbReference>
<name>A0A1W0CCC6_9NEIS</name>
<dbReference type="EMBL" id="MUKV01000047">
    <property type="protein sequence ID" value="OQS32380.1"/>
    <property type="molecule type" value="Genomic_DNA"/>
</dbReference>
<comment type="caution">
    <text evidence="1">The sequence shown here is derived from an EMBL/GenBank/DDBJ whole genome shotgun (WGS) entry which is preliminary data.</text>
</comment>
<dbReference type="InterPro" id="IPR050026">
    <property type="entry name" value="PHA_gran_PhaM_N"/>
</dbReference>
<gene>
    <name evidence="1" type="ORF">B0T45_21900</name>
</gene>
<dbReference type="AlphaFoldDB" id="A0A1W0CCC6"/>